<dbReference type="Proteomes" id="UP000038009">
    <property type="component" value="Unassembled WGS sequence"/>
</dbReference>
<sequence length="444" mass="50884">MSYAAIQRLQHVAQQESTYDTYEGLVNEELKFLDNQIRIRDEATQRAAAAEAELEQLRREIAGMKGQQSTQNGGSPPMDKAAYREKWTSLLKEFGVRKEILSFLLSYSAEDFKLAELSTVSRWLDTWTTFFAAADNSVRELKRVERAAGPTCGLPPTKDLYDVLDEVCRLQLQARTLVGRERYRRSASSDDSIEDFMDSQQQLKDWCRKQRETLSELTALDDLVEFSNSFYTNVPVMDSNFLVLMEQSEALMSNVRVQEALQEVNKEWVMLTLETYDKLQNAAMEAHSASLLEQQCAQWTQAASPPLHELLLQVQSVLKRHSEVQDAKKLAVMCDRLLREHAAHGIVCTHLADFTVREECVRPHYDAIKTELQSSLTVTVLTFPHYDAYGGRSEYKNRIDELQEWIDVKSQKGTYMKLLERLESTKTMIEEHADVLFPDDPTAS</sequence>
<proteinExistence type="predicted"/>
<dbReference type="OMA" id="DIVCTHL"/>
<dbReference type="VEuPathDB" id="TriTrypDB:Lsey_0037_0310"/>
<dbReference type="OrthoDB" id="261119at2759"/>
<gene>
    <name evidence="2" type="ORF">ABL78_2017</name>
</gene>
<name>A0A0N1IM42_LEPSE</name>
<reference evidence="2 3" key="1">
    <citation type="journal article" date="2015" name="PLoS Pathog.">
        <title>Leptomonas seymouri: Adaptations to the Dixenous Life Cycle Analyzed by Genome Sequencing, Transcriptome Profiling and Co-infection with Leishmania donovani.</title>
        <authorList>
            <person name="Kraeva N."/>
            <person name="Butenko A."/>
            <person name="Hlavacova J."/>
            <person name="Kostygov A."/>
            <person name="Myskova J."/>
            <person name="Grybchuk D."/>
            <person name="Lestinova T."/>
            <person name="Votypka J."/>
            <person name="Volf P."/>
            <person name="Opperdoes F."/>
            <person name="Flegontov P."/>
            <person name="Lukes J."/>
            <person name="Yurchenko V."/>
        </authorList>
    </citation>
    <scope>NUCLEOTIDE SEQUENCE [LARGE SCALE GENOMIC DNA]</scope>
    <source>
        <strain evidence="2 3">ATCC 30220</strain>
    </source>
</reference>
<accession>A0A0N1IM42</accession>
<comment type="caution">
    <text evidence="2">The sequence shown here is derived from an EMBL/GenBank/DDBJ whole genome shotgun (WGS) entry which is preliminary data.</text>
</comment>
<feature type="coiled-coil region" evidence="1">
    <location>
        <begin position="33"/>
        <end position="67"/>
    </location>
</feature>
<evidence type="ECO:0000256" key="1">
    <source>
        <dbReference type="SAM" id="Coils"/>
    </source>
</evidence>
<evidence type="ECO:0000313" key="2">
    <source>
        <dbReference type="EMBL" id="KPI88900.1"/>
    </source>
</evidence>
<keyword evidence="3" id="KW-1185">Reference proteome</keyword>
<dbReference type="EMBL" id="LJSK01000037">
    <property type="protein sequence ID" value="KPI88900.1"/>
    <property type="molecule type" value="Genomic_DNA"/>
</dbReference>
<keyword evidence="1" id="KW-0175">Coiled coil</keyword>
<organism evidence="2 3">
    <name type="scientific">Leptomonas seymouri</name>
    <dbReference type="NCBI Taxonomy" id="5684"/>
    <lineage>
        <taxon>Eukaryota</taxon>
        <taxon>Discoba</taxon>
        <taxon>Euglenozoa</taxon>
        <taxon>Kinetoplastea</taxon>
        <taxon>Metakinetoplastina</taxon>
        <taxon>Trypanosomatida</taxon>
        <taxon>Trypanosomatidae</taxon>
        <taxon>Leishmaniinae</taxon>
        <taxon>Leptomonas</taxon>
    </lineage>
</organism>
<protein>
    <submittedName>
        <fullName evidence="2">Uncharacterized protein</fullName>
    </submittedName>
</protein>
<dbReference type="AlphaFoldDB" id="A0A0N1IM42"/>
<evidence type="ECO:0000313" key="3">
    <source>
        <dbReference type="Proteomes" id="UP000038009"/>
    </source>
</evidence>